<reference evidence="5" key="4">
    <citation type="submission" date="2017-10" db="EMBL/GenBank/DDBJ databases">
        <authorList>
            <person name="Frank J."/>
        </authorList>
    </citation>
    <scope>NUCLEOTIDE SEQUENCE [LARGE SCALE GENOMIC DNA]</scope>
</reference>
<sequence>MKKLSIGIVSSWWNRGQSTVSRYLRSVFDNLGHHTFVLARPTSDTDDLPNFISTADVWNQGDVTRASRFFIPLEEYLSWIEKNAIQIIFFDENNEYDKIKYLRSKGIKTFGRFVWEGFGEKHAKGLKTILRTRDMKAFCRYMRECFTNKDVIGAKEAFDIVYSLTKCEQARYKDFGIDSPWIQWGCHPELLAVKPQKREDAIYFFFPGGFQGARKPMRKTVEAFMKVKNPDIRLIIKAQGTRTTTENIEDFPDTRLIKIVKDLPAKEYYNLFSSCHVCLAPSRWEGLGQHFYETISFGLPTITNNIPPHNEVIEDGKNGLLVKSVKIGYKQSGIPIYDPDVDDLARAIEELSDVNKITELSNNTIQLQKKYSWNTTTEHIKKTFRL</sequence>
<dbReference type="Proteomes" id="UP000221734">
    <property type="component" value="Chromosome Kuenenia_stuttgartiensis_MBR1"/>
</dbReference>
<reference evidence="3 6" key="5">
    <citation type="submission" date="2020-02" db="EMBL/GenBank/DDBJ databases">
        <title>Newly sequenced genome of strain CSTR1 showed variability in Candidatus Kuenenia stuttgartiensis genomes.</title>
        <authorList>
            <person name="Ding C."/>
            <person name="Adrian L."/>
        </authorList>
    </citation>
    <scope>NUCLEOTIDE SEQUENCE [LARGE SCALE GENOMIC DNA]</scope>
    <source>
        <strain evidence="3 6">CSTR1</strain>
    </source>
</reference>
<feature type="domain" description="Glycosyl transferase family 1" evidence="1">
    <location>
        <begin position="194"/>
        <end position="324"/>
    </location>
</feature>
<protein>
    <submittedName>
        <fullName evidence="3">Putative glysosyl transferase family 1</fullName>
        <ecNumber evidence="2 3">2.4.-.-</ecNumber>
    </submittedName>
    <submittedName>
        <fullName evidence="2">Similar to glysosyl transferase family 1</fullName>
    </submittedName>
</protein>
<reference evidence="2" key="2">
    <citation type="submission" date="2006-01" db="EMBL/GenBank/DDBJ databases">
        <authorList>
            <person name="Genoscope"/>
        </authorList>
    </citation>
    <scope>NUCLEOTIDE SEQUENCE</scope>
</reference>
<evidence type="ECO:0000313" key="4">
    <source>
        <dbReference type="EMBL" id="SOH05625.1"/>
    </source>
</evidence>
<keyword evidence="2" id="KW-0328">Glycosyltransferase</keyword>
<name>Q1PUG6_KUEST</name>
<dbReference type="GO" id="GO:0016757">
    <property type="term" value="F:glycosyltransferase activity"/>
    <property type="evidence" value="ECO:0007669"/>
    <property type="project" value="UniProtKB-KW"/>
</dbReference>
<dbReference type="EMBL" id="LT934425">
    <property type="protein sequence ID" value="SOH05625.1"/>
    <property type="molecule type" value="Genomic_DNA"/>
</dbReference>
<dbReference type="CDD" id="cd03801">
    <property type="entry name" value="GT4_PimA-like"/>
    <property type="match status" value="1"/>
</dbReference>
<evidence type="ECO:0000313" key="5">
    <source>
        <dbReference type="Proteomes" id="UP000221734"/>
    </source>
</evidence>
<dbReference type="KEGG" id="kst:KSMBR1_3148"/>
<evidence type="ECO:0000313" key="3">
    <source>
        <dbReference type="EMBL" id="QII13350.1"/>
    </source>
</evidence>
<evidence type="ECO:0000259" key="1">
    <source>
        <dbReference type="Pfam" id="PF00534"/>
    </source>
</evidence>
<dbReference type="SUPFAM" id="SSF53756">
    <property type="entry name" value="UDP-Glycosyltransferase/glycogen phosphorylase"/>
    <property type="match status" value="1"/>
</dbReference>
<dbReference type="CAZy" id="GT4">
    <property type="family name" value="Glycosyltransferase Family 4"/>
</dbReference>
<evidence type="ECO:0000313" key="2">
    <source>
        <dbReference type="EMBL" id="CAJ70877.1"/>
    </source>
</evidence>
<keyword evidence="2" id="KW-0808">Transferase</keyword>
<dbReference type="AlphaFoldDB" id="Q1PUG6"/>
<reference evidence="2" key="1">
    <citation type="journal article" date="2006" name="Nature">
        <title>Deciphering the evolution and metabolism of an anammox bacterium from a community genome.</title>
        <authorList>
            <person name="Strous M."/>
            <person name="Pelletier E."/>
            <person name="Mangenot S."/>
            <person name="Rattei T."/>
            <person name="Lehner A."/>
            <person name="Taylor M.W."/>
            <person name="Horn M."/>
            <person name="Daims H."/>
            <person name="Bartol-Mavel D."/>
            <person name="Wincker P."/>
            <person name="Barbe V."/>
            <person name="Fonknechten N."/>
            <person name="Vallenet D."/>
            <person name="Segurens B."/>
            <person name="Schenowitz-Truong C."/>
            <person name="Medigue C."/>
            <person name="Collingro A."/>
            <person name="Snel B."/>
            <person name="Dutilh B.E."/>
            <person name="OpDenCamp H.J.M."/>
            <person name="vanDerDrift C."/>
            <person name="Cirpus I."/>
            <person name="vanDePas-Schoonen K.T."/>
            <person name="Harhangi H.R."/>
            <person name="vanNiftrik L."/>
            <person name="Schmid M."/>
            <person name="Keltjens J."/>
            <person name="vanDeVossenberg J."/>
            <person name="Kartal B."/>
            <person name="Meier H."/>
            <person name="Frishman D."/>
            <person name="Huynen M.A."/>
            <person name="Mewes H."/>
            <person name="Weissenbach J."/>
            <person name="Jetten M.S.M."/>
            <person name="Wagner M."/>
            <person name="LePaslier D."/>
        </authorList>
    </citation>
    <scope>NUCLEOTIDE SEQUENCE</scope>
</reference>
<proteinExistence type="predicted"/>
<accession>Q1PUG6</accession>
<dbReference type="Gene3D" id="3.40.50.2000">
    <property type="entry name" value="Glycogen Phosphorylase B"/>
    <property type="match status" value="1"/>
</dbReference>
<evidence type="ECO:0000313" key="6">
    <source>
        <dbReference type="Proteomes" id="UP000501926"/>
    </source>
</evidence>
<dbReference type="PANTHER" id="PTHR46401">
    <property type="entry name" value="GLYCOSYLTRANSFERASE WBBK-RELATED"/>
    <property type="match status" value="1"/>
</dbReference>
<keyword evidence="5" id="KW-1185">Reference proteome</keyword>
<organism evidence="2">
    <name type="scientific">Kuenenia stuttgartiensis</name>
    <dbReference type="NCBI Taxonomy" id="174633"/>
    <lineage>
        <taxon>Bacteria</taxon>
        <taxon>Pseudomonadati</taxon>
        <taxon>Planctomycetota</taxon>
        <taxon>Candidatus Brocadiia</taxon>
        <taxon>Candidatus Brocadiales</taxon>
        <taxon>Candidatus Brocadiaceae</taxon>
        <taxon>Candidatus Kuenenia</taxon>
    </lineage>
</organism>
<dbReference type="EC" id="2.4.-.-" evidence="2 3"/>
<dbReference type="InterPro" id="IPR001296">
    <property type="entry name" value="Glyco_trans_1"/>
</dbReference>
<dbReference type="EMBL" id="CP049055">
    <property type="protein sequence ID" value="QII13350.1"/>
    <property type="molecule type" value="Genomic_DNA"/>
</dbReference>
<dbReference type="Pfam" id="PF00534">
    <property type="entry name" value="Glycos_transf_1"/>
    <property type="match status" value="1"/>
</dbReference>
<gene>
    <name evidence="3" type="ORF">KsCSTR_39710</name>
    <name evidence="4" type="ORF">KSMBR1_3148</name>
    <name evidence="2" type="ORF">kustb0132</name>
</gene>
<reference evidence="4" key="3">
    <citation type="submission" date="2017-10" db="EMBL/GenBank/DDBJ databases">
        <authorList>
            <person name="Banno H."/>
            <person name="Chua N.-H."/>
        </authorList>
    </citation>
    <scope>NUCLEOTIDE SEQUENCE [LARGE SCALE GENOMIC DNA]</scope>
    <source>
        <strain evidence="4">Kuenenia_mbr1_ru-nijmegen</strain>
    </source>
</reference>
<dbReference type="PANTHER" id="PTHR46401:SF8">
    <property type="entry name" value="BLL6006 PROTEIN"/>
    <property type="match status" value="1"/>
</dbReference>
<dbReference type="EMBL" id="CT573074">
    <property type="protein sequence ID" value="CAJ70877.1"/>
    <property type="molecule type" value="Genomic_DNA"/>
</dbReference>
<dbReference type="Proteomes" id="UP000501926">
    <property type="component" value="Chromosome"/>
</dbReference>